<evidence type="ECO:0000256" key="1">
    <source>
        <dbReference type="SAM" id="MobiDB-lite"/>
    </source>
</evidence>
<evidence type="ECO:0000313" key="3">
    <source>
        <dbReference type="Proteomes" id="UP000078516"/>
    </source>
</evidence>
<dbReference type="EMBL" id="LWMN01000016">
    <property type="protein sequence ID" value="OAQ54998.1"/>
    <property type="molecule type" value="Genomic_DNA"/>
</dbReference>
<protein>
    <recommendedName>
        <fullName evidence="4">TcdA-E operon negative regulator</fullName>
    </recommendedName>
</protein>
<gene>
    <name evidence="2" type="ORF">A6E74_10375</name>
</gene>
<proteinExistence type="predicted"/>
<sequence>MKKVVYGLLFSIIVLSGCGGQDEHSGEVEKSNLSSTSTMSSSKNEKVELSVYRPQHYLKNNNFDLSGQADPQNKITVTKDGKLIKEIEPTATGSFNMTEPLPETEDTTYEVSDGTDTQTVTVKSKVTLEKEEAEAEITRKQRQKEKEEADKKAAEEVAAKEQAEKEAAAKQKKEAEEAARKAAEEEKASYDTGITYENLARNPDTYIAKKVKFSGKIIQVLKGEDHSQFRFAIDDNYDQILFIEISEDQLSNNRLLEDDYITIRGISYGEYTYTSALGGEITIPGVVVDSFELN</sequence>
<feature type="region of interest" description="Disordered" evidence="1">
    <location>
        <begin position="93"/>
        <end position="118"/>
    </location>
</feature>
<dbReference type="RefSeq" id="WP_067484892.1">
    <property type="nucleotide sequence ID" value="NZ_JAQELK010000009.1"/>
</dbReference>
<feature type="region of interest" description="Disordered" evidence="1">
    <location>
        <begin position="131"/>
        <end position="187"/>
    </location>
</feature>
<dbReference type="Proteomes" id="UP000078516">
    <property type="component" value="Unassembled WGS sequence"/>
</dbReference>
<evidence type="ECO:0000313" key="2">
    <source>
        <dbReference type="EMBL" id="OAQ54998.1"/>
    </source>
</evidence>
<name>A0A179EP18_ENTTH</name>
<comment type="caution">
    <text evidence="2">The sequence shown here is derived from an EMBL/GenBank/DDBJ whole genome shotgun (WGS) entry which is preliminary data.</text>
</comment>
<accession>A0A179EP18</accession>
<feature type="compositionally biased region" description="Low complexity" evidence="1">
    <location>
        <begin position="31"/>
        <end position="42"/>
    </location>
</feature>
<dbReference type="AlphaFoldDB" id="A0A179EP18"/>
<feature type="compositionally biased region" description="Basic and acidic residues" evidence="1">
    <location>
        <begin position="21"/>
        <end position="30"/>
    </location>
</feature>
<dbReference type="PROSITE" id="PS51257">
    <property type="entry name" value="PROKAR_LIPOPROTEIN"/>
    <property type="match status" value="1"/>
</dbReference>
<organism evidence="2 3">
    <name type="scientific">Enterococcus thailandicus</name>
    <dbReference type="NCBI Taxonomy" id="417368"/>
    <lineage>
        <taxon>Bacteria</taxon>
        <taxon>Bacillati</taxon>
        <taxon>Bacillota</taxon>
        <taxon>Bacilli</taxon>
        <taxon>Lactobacillales</taxon>
        <taxon>Enterococcaceae</taxon>
        <taxon>Enterococcus</taxon>
    </lineage>
</organism>
<evidence type="ECO:0008006" key="4">
    <source>
        <dbReference type="Google" id="ProtNLM"/>
    </source>
</evidence>
<reference evidence="2 3" key="1">
    <citation type="submission" date="2016-04" db="EMBL/GenBank/DDBJ databases">
        <title>Draft genome of an Enterococcus thailandicus strain isolated from bovine feces.</title>
        <authorList>
            <person name="Beukers A.G."/>
            <person name="Zaheer R."/>
            <person name="Goji N."/>
            <person name="Cook S.R."/>
            <person name="Amoako K."/>
            <person name="Chaves A.V."/>
            <person name="Ward M.P."/>
            <person name="Mcallister T.A."/>
        </authorList>
    </citation>
    <scope>NUCLEOTIDE SEQUENCE [LARGE SCALE GENOMIC DNA]</scope>
    <source>
        <strain evidence="2 3">F0711D 46</strain>
    </source>
</reference>
<feature type="region of interest" description="Disordered" evidence="1">
    <location>
        <begin position="18"/>
        <end position="46"/>
    </location>
</feature>
<keyword evidence="3" id="KW-1185">Reference proteome</keyword>